<name>A0ABM8W330_GIGMA</name>
<dbReference type="EMBL" id="CAJVQB010000895">
    <property type="protein sequence ID" value="CAG8512236.1"/>
    <property type="molecule type" value="Genomic_DNA"/>
</dbReference>
<proteinExistence type="predicted"/>
<feature type="region of interest" description="Disordered" evidence="1">
    <location>
        <begin position="78"/>
        <end position="104"/>
    </location>
</feature>
<dbReference type="Proteomes" id="UP000789901">
    <property type="component" value="Unassembled WGS sequence"/>
</dbReference>
<accession>A0ABM8W330</accession>
<comment type="caution">
    <text evidence="2">The sequence shown here is derived from an EMBL/GenBank/DDBJ whole genome shotgun (WGS) entry which is preliminary data.</text>
</comment>
<organism evidence="2 3">
    <name type="scientific">Gigaspora margarita</name>
    <dbReference type="NCBI Taxonomy" id="4874"/>
    <lineage>
        <taxon>Eukaryota</taxon>
        <taxon>Fungi</taxon>
        <taxon>Fungi incertae sedis</taxon>
        <taxon>Mucoromycota</taxon>
        <taxon>Glomeromycotina</taxon>
        <taxon>Glomeromycetes</taxon>
        <taxon>Diversisporales</taxon>
        <taxon>Gigasporaceae</taxon>
        <taxon>Gigaspora</taxon>
    </lineage>
</organism>
<evidence type="ECO:0000256" key="1">
    <source>
        <dbReference type="SAM" id="MobiDB-lite"/>
    </source>
</evidence>
<gene>
    <name evidence="2" type="ORF">GMARGA_LOCUS2739</name>
</gene>
<evidence type="ECO:0000313" key="3">
    <source>
        <dbReference type="Proteomes" id="UP000789901"/>
    </source>
</evidence>
<evidence type="ECO:0000313" key="2">
    <source>
        <dbReference type="EMBL" id="CAG8512236.1"/>
    </source>
</evidence>
<keyword evidence="3" id="KW-1185">Reference proteome</keyword>
<sequence length="122" mass="13785">MSQTVYFPLGFVDNEGALLQGCSNWVLSNEAWKRYNFPKPDFDADFSKNLFVIRNEGIEGEDKESEYENVVVRDEVSVGNGKNEKEKPKRRDKNKKGVVIENEDMGDAKKKSGILVFAGSAF</sequence>
<feature type="compositionally biased region" description="Basic and acidic residues" evidence="1">
    <location>
        <begin position="78"/>
        <end position="89"/>
    </location>
</feature>
<protein>
    <submittedName>
        <fullName evidence="2">28962_t:CDS:1</fullName>
    </submittedName>
</protein>
<reference evidence="2 3" key="1">
    <citation type="submission" date="2021-06" db="EMBL/GenBank/DDBJ databases">
        <authorList>
            <person name="Kallberg Y."/>
            <person name="Tangrot J."/>
            <person name="Rosling A."/>
        </authorList>
    </citation>
    <scope>NUCLEOTIDE SEQUENCE [LARGE SCALE GENOMIC DNA]</scope>
    <source>
        <strain evidence="2 3">120-4 pot B 10/14</strain>
    </source>
</reference>